<sequence>MGDQYDKGQYPGGYPQGPYSQPQYPPQGYPPSQNSSYYGNNGNYNPQPPMQQGYYPTPQPQTVIVQQVPEKNDNKGLCLGL</sequence>
<proteinExistence type="predicted"/>
<dbReference type="Proteomes" id="UP000789375">
    <property type="component" value="Unassembled WGS sequence"/>
</dbReference>
<reference evidence="2" key="1">
    <citation type="submission" date="2021-06" db="EMBL/GenBank/DDBJ databases">
        <authorList>
            <person name="Kallberg Y."/>
            <person name="Tangrot J."/>
            <person name="Rosling A."/>
        </authorList>
    </citation>
    <scope>NUCLEOTIDE SEQUENCE</scope>
    <source>
        <strain evidence="2">87-6 pot B 2015</strain>
    </source>
</reference>
<evidence type="ECO:0000313" key="3">
    <source>
        <dbReference type="Proteomes" id="UP000789375"/>
    </source>
</evidence>
<dbReference type="AlphaFoldDB" id="A0A9N8WCH4"/>
<dbReference type="EMBL" id="CAJVPP010000423">
    <property type="protein sequence ID" value="CAG8481138.1"/>
    <property type="molecule type" value="Genomic_DNA"/>
</dbReference>
<accession>A0A9N8WCH4</accession>
<evidence type="ECO:0000313" key="2">
    <source>
        <dbReference type="EMBL" id="CAG8481138.1"/>
    </source>
</evidence>
<feature type="compositionally biased region" description="Low complexity" evidence="1">
    <location>
        <begin position="30"/>
        <end position="60"/>
    </location>
</feature>
<organism evidence="2 3">
    <name type="scientific">Funneliformis mosseae</name>
    <name type="common">Endomycorrhizal fungus</name>
    <name type="synonym">Glomus mosseae</name>
    <dbReference type="NCBI Taxonomy" id="27381"/>
    <lineage>
        <taxon>Eukaryota</taxon>
        <taxon>Fungi</taxon>
        <taxon>Fungi incertae sedis</taxon>
        <taxon>Mucoromycota</taxon>
        <taxon>Glomeromycotina</taxon>
        <taxon>Glomeromycetes</taxon>
        <taxon>Glomerales</taxon>
        <taxon>Glomeraceae</taxon>
        <taxon>Funneliformis</taxon>
    </lineage>
</organism>
<name>A0A9N8WCH4_FUNMO</name>
<evidence type="ECO:0000256" key="1">
    <source>
        <dbReference type="SAM" id="MobiDB-lite"/>
    </source>
</evidence>
<feature type="region of interest" description="Disordered" evidence="1">
    <location>
        <begin position="1"/>
        <end position="60"/>
    </location>
</feature>
<keyword evidence="3" id="KW-1185">Reference proteome</keyword>
<protein>
    <submittedName>
        <fullName evidence="2">15623_t:CDS:1</fullName>
    </submittedName>
</protein>
<gene>
    <name evidence="2" type="ORF">FMOSSE_LOCUS3029</name>
</gene>
<comment type="caution">
    <text evidence="2">The sequence shown here is derived from an EMBL/GenBank/DDBJ whole genome shotgun (WGS) entry which is preliminary data.</text>
</comment>